<dbReference type="SUPFAM" id="SSF51735">
    <property type="entry name" value="NAD(P)-binding Rossmann-fold domains"/>
    <property type="match status" value="1"/>
</dbReference>
<dbReference type="RefSeq" id="WP_005475043.1">
    <property type="nucleotide sequence ID" value="NZ_JARULZ010000001.1"/>
</dbReference>
<dbReference type="PANTHER" id="PTHR48107">
    <property type="entry name" value="NADPH-DEPENDENT ALDEHYDE REDUCTASE-LIKE PROTEIN, CHLOROPLASTIC-RELATED"/>
    <property type="match status" value="1"/>
</dbReference>
<comment type="similarity">
    <text evidence="1">Belongs to the short-chain dehydrogenases/reductases (SDR) family.</text>
</comment>
<dbReference type="InterPro" id="IPR036291">
    <property type="entry name" value="NAD(P)-bd_dom_sf"/>
</dbReference>
<dbReference type="InterPro" id="IPR002347">
    <property type="entry name" value="SDR_fam"/>
</dbReference>
<keyword evidence="2" id="KW-0560">Oxidoreductase</keyword>
<evidence type="ECO:0000256" key="2">
    <source>
        <dbReference type="ARBA" id="ARBA00023002"/>
    </source>
</evidence>
<sequence length="102" mass="10648">MIDYAASKAPLITLSKSIAPHLARRGVRANVVAPGPTWTPLNEADQHMPPDGLAHIGSEAPLGRAAQPEEIAPTYVYLASDADSSYTVGEVIAVTGGIVDTR</sequence>
<dbReference type="Pfam" id="PF13561">
    <property type="entry name" value="adh_short_C2"/>
    <property type="match status" value="1"/>
</dbReference>
<evidence type="ECO:0000313" key="3">
    <source>
        <dbReference type="EMBL" id="MEH0631902.1"/>
    </source>
</evidence>
<dbReference type="PANTHER" id="PTHR48107:SF16">
    <property type="entry name" value="NADPH-DEPENDENT ALDEHYDE REDUCTASE 1, CHLOROPLASTIC"/>
    <property type="match status" value="1"/>
</dbReference>
<proteinExistence type="inferred from homology"/>
<name>A0ABU8ADZ7_9ACTN</name>
<evidence type="ECO:0000256" key="1">
    <source>
        <dbReference type="ARBA" id="ARBA00006484"/>
    </source>
</evidence>
<gene>
    <name evidence="3" type="ORF">QBA35_00615</name>
</gene>
<dbReference type="EMBL" id="JARULZ010000001">
    <property type="protein sequence ID" value="MEH0631902.1"/>
    <property type="molecule type" value="Genomic_DNA"/>
</dbReference>
<dbReference type="PRINTS" id="PR00081">
    <property type="entry name" value="GDHRDH"/>
</dbReference>
<evidence type="ECO:0000313" key="4">
    <source>
        <dbReference type="Proteomes" id="UP001310290"/>
    </source>
</evidence>
<comment type="caution">
    <text evidence="3">The sequence shown here is derived from an EMBL/GenBank/DDBJ whole genome shotgun (WGS) entry which is preliminary data.</text>
</comment>
<organism evidence="3 4">
    <name type="scientific">Streptomyces bottropensis</name>
    <dbReference type="NCBI Taxonomy" id="42235"/>
    <lineage>
        <taxon>Bacteria</taxon>
        <taxon>Bacillati</taxon>
        <taxon>Actinomycetota</taxon>
        <taxon>Actinomycetes</taxon>
        <taxon>Kitasatosporales</taxon>
        <taxon>Streptomycetaceae</taxon>
        <taxon>Streptomyces</taxon>
    </lineage>
</organism>
<dbReference type="GeneID" id="96272004"/>
<dbReference type="Proteomes" id="UP001310290">
    <property type="component" value="Unassembled WGS sequence"/>
</dbReference>
<dbReference type="Gene3D" id="3.40.50.720">
    <property type="entry name" value="NAD(P)-binding Rossmann-like Domain"/>
    <property type="match status" value="1"/>
</dbReference>
<accession>A0ABU8ADZ7</accession>
<keyword evidence="4" id="KW-1185">Reference proteome</keyword>
<reference evidence="3" key="1">
    <citation type="submission" date="2023-04" db="EMBL/GenBank/DDBJ databases">
        <title>Genomic diversity of scab-causing Streptomyces spp. in the province of Quebec, Canada.</title>
        <authorList>
            <person name="Biessy A."/>
            <person name="Cadieux M."/>
            <person name="Ciotola M."/>
            <person name="Filion M."/>
        </authorList>
    </citation>
    <scope>NUCLEOTIDE SEQUENCE</scope>
    <source>
        <strain evidence="3">B21-115</strain>
    </source>
</reference>
<protein>
    <submittedName>
        <fullName evidence="3">SDR family oxidoreductase</fullName>
    </submittedName>
</protein>